<gene>
    <name evidence="2" type="primary">ORF51549</name>
</gene>
<keyword evidence="1" id="KW-0812">Transmembrane</keyword>
<sequence length="65" mass="7131">MDWNDFSVTMMYVDQNASDGNGTNSSNINFSHMKGATIASPIIMFLSGVIGNLLALVILHRTRLE</sequence>
<feature type="non-terminal residue" evidence="2">
    <location>
        <position position="65"/>
    </location>
</feature>
<name>A0A0B6Z7L7_9EUPU</name>
<dbReference type="AlphaFoldDB" id="A0A0B6Z7L7"/>
<reference evidence="2" key="1">
    <citation type="submission" date="2014-12" db="EMBL/GenBank/DDBJ databases">
        <title>Insight into the proteome of Arion vulgaris.</title>
        <authorList>
            <person name="Aradska J."/>
            <person name="Bulat T."/>
            <person name="Smidak R."/>
            <person name="Sarate P."/>
            <person name="Gangsoo J."/>
            <person name="Sialana F."/>
            <person name="Bilban M."/>
            <person name="Lubec G."/>
        </authorList>
    </citation>
    <scope>NUCLEOTIDE SEQUENCE</scope>
    <source>
        <tissue evidence="2">Skin</tissue>
    </source>
</reference>
<keyword evidence="1" id="KW-1133">Transmembrane helix</keyword>
<proteinExistence type="predicted"/>
<evidence type="ECO:0000313" key="2">
    <source>
        <dbReference type="EMBL" id="CEK64372.1"/>
    </source>
</evidence>
<accession>A0A0B6Z7L7</accession>
<evidence type="ECO:0000256" key="1">
    <source>
        <dbReference type="SAM" id="Phobius"/>
    </source>
</evidence>
<protein>
    <submittedName>
        <fullName evidence="2">Uncharacterized protein</fullName>
    </submittedName>
</protein>
<dbReference type="EMBL" id="HACG01017507">
    <property type="protein sequence ID" value="CEK64372.1"/>
    <property type="molecule type" value="Transcribed_RNA"/>
</dbReference>
<keyword evidence="1" id="KW-0472">Membrane</keyword>
<organism evidence="2">
    <name type="scientific">Arion vulgaris</name>
    <dbReference type="NCBI Taxonomy" id="1028688"/>
    <lineage>
        <taxon>Eukaryota</taxon>
        <taxon>Metazoa</taxon>
        <taxon>Spiralia</taxon>
        <taxon>Lophotrochozoa</taxon>
        <taxon>Mollusca</taxon>
        <taxon>Gastropoda</taxon>
        <taxon>Heterobranchia</taxon>
        <taxon>Euthyneura</taxon>
        <taxon>Panpulmonata</taxon>
        <taxon>Eupulmonata</taxon>
        <taxon>Stylommatophora</taxon>
        <taxon>Helicina</taxon>
        <taxon>Arionoidea</taxon>
        <taxon>Arionidae</taxon>
        <taxon>Arion</taxon>
    </lineage>
</organism>
<feature type="transmembrane region" description="Helical" evidence="1">
    <location>
        <begin position="38"/>
        <end position="59"/>
    </location>
</feature>